<dbReference type="NCBIfam" id="TIGR01509">
    <property type="entry name" value="HAD-SF-IA-v3"/>
    <property type="match status" value="1"/>
</dbReference>
<name>A0A918FAD3_9DEIO</name>
<dbReference type="GO" id="GO:0046872">
    <property type="term" value="F:metal ion binding"/>
    <property type="evidence" value="ECO:0007669"/>
    <property type="project" value="UniProtKB-KW"/>
</dbReference>
<dbReference type="InterPro" id="IPR036412">
    <property type="entry name" value="HAD-like_sf"/>
</dbReference>
<dbReference type="FunFam" id="3.40.50.1000:FF:000036">
    <property type="entry name" value="HAD family hydrolase"/>
    <property type="match status" value="1"/>
</dbReference>
<organism evidence="4 5">
    <name type="scientific">Deinococcus ruber</name>
    <dbReference type="NCBI Taxonomy" id="1848197"/>
    <lineage>
        <taxon>Bacteria</taxon>
        <taxon>Thermotogati</taxon>
        <taxon>Deinococcota</taxon>
        <taxon>Deinococci</taxon>
        <taxon>Deinococcales</taxon>
        <taxon>Deinococcaceae</taxon>
        <taxon>Deinococcus</taxon>
    </lineage>
</organism>
<dbReference type="InterPro" id="IPR023214">
    <property type="entry name" value="HAD_sf"/>
</dbReference>
<dbReference type="Pfam" id="PF00702">
    <property type="entry name" value="Hydrolase"/>
    <property type="match status" value="1"/>
</dbReference>
<dbReference type="PANTHER" id="PTHR43481:SF4">
    <property type="entry name" value="GLYCEROL-1-PHOSPHATE PHOSPHOHYDROLASE 1-RELATED"/>
    <property type="match status" value="1"/>
</dbReference>
<dbReference type="InterPro" id="IPR051806">
    <property type="entry name" value="HAD-like_SPP"/>
</dbReference>
<evidence type="ECO:0000313" key="4">
    <source>
        <dbReference type="EMBL" id="GGR24366.1"/>
    </source>
</evidence>
<dbReference type="RefSeq" id="WP_189092274.1">
    <property type="nucleotide sequence ID" value="NZ_BMQL01000033.1"/>
</dbReference>
<sequence length="220" mass="23872">MIQALVFDFDGTILDTETPEFRHWEALYTRHGRTLALSDWQQGVGTWDAFDPWAGLPEAVQAQREHVHTELQARVHADLKTADLRPGVREVLEQARAAGLRLALCTSSSHAWVDPWLEHHGLAGVFEAEATRDDVARVKPDPELYVLACARLGLPPANCLAIEDSYNGASAAAAAGMRVLVVPNDVTATQPFLKDWARLEGFSGGLAAVLRAADSVKAGS</sequence>
<dbReference type="SUPFAM" id="SSF56784">
    <property type="entry name" value="HAD-like"/>
    <property type="match status" value="1"/>
</dbReference>
<dbReference type="SFLD" id="SFLDG01135">
    <property type="entry name" value="C1.5.6:_HAD__Beta-PGM__Phospha"/>
    <property type="match status" value="1"/>
</dbReference>
<proteinExistence type="inferred from homology"/>
<dbReference type="PRINTS" id="PR00413">
    <property type="entry name" value="HADHALOGNASE"/>
</dbReference>
<comment type="caution">
    <text evidence="4">The sequence shown here is derived from an EMBL/GenBank/DDBJ whole genome shotgun (WGS) entry which is preliminary data.</text>
</comment>
<dbReference type="PANTHER" id="PTHR43481">
    <property type="entry name" value="FRUCTOSE-1-PHOSPHATE PHOSPHATASE"/>
    <property type="match status" value="1"/>
</dbReference>
<evidence type="ECO:0008006" key="6">
    <source>
        <dbReference type="Google" id="ProtNLM"/>
    </source>
</evidence>
<accession>A0A918FAD3</accession>
<dbReference type="EMBL" id="BMQL01000033">
    <property type="protein sequence ID" value="GGR24366.1"/>
    <property type="molecule type" value="Genomic_DNA"/>
</dbReference>
<dbReference type="SFLD" id="SFLDG01129">
    <property type="entry name" value="C1.5:_HAD__Beta-PGM__Phosphata"/>
    <property type="match status" value="1"/>
</dbReference>
<evidence type="ECO:0000256" key="1">
    <source>
        <dbReference type="ARBA" id="ARBA00006171"/>
    </source>
</evidence>
<keyword evidence="5" id="KW-1185">Reference proteome</keyword>
<dbReference type="GO" id="GO:0050308">
    <property type="term" value="F:sugar-phosphatase activity"/>
    <property type="evidence" value="ECO:0007669"/>
    <property type="project" value="TreeGrafter"/>
</dbReference>
<comment type="similarity">
    <text evidence="1">Belongs to the HAD-like hydrolase superfamily. CbbY/CbbZ/Gph/YieH family.</text>
</comment>
<dbReference type="InterPro" id="IPR023198">
    <property type="entry name" value="PGP-like_dom2"/>
</dbReference>
<keyword evidence="2" id="KW-0479">Metal-binding</keyword>
<keyword evidence="3" id="KW-0378">Hydrolase</keyword>
<dbReference type="Gene3D" id="1.10.150.240">
    <property type="entry name" value="Putative phosphatase, domain 2"/>
    <property type="match status" value="1"/>
</dbReference>
<dbReference type="InterPro" id="IPR006439">
    <property type="entry name" value="HAD-SF_hydro_IA"/>
</dbReference>
<evidence type="ECO:0000256" key="2">
    <source>
        <dbReference type="ARBA" id="ARBA00022723"/>
    </source>
</evidence>
<dbReference type="Proteomes" id="UP000603865">
    <property type="component" value="Unassembled WGS sequence"/>
</dbReference>
<dbReference type="SFLD" id="SFLDS00003">
    <property type="entry name" value="Haloacid_Dehalogenase"/>
    <property type="match status" value="1"/>
</dbReference>
<gene>
    <name evidence="4" type="ORF">GCM10008957_40070</name>
</gene>
<protein>
    <recommendedName>
        <fullName evidence="6">HAD family hydrolase</fullName>
    </recommendedName>
</protein>
<reference evidence="4" key="1">
    <citation type="journal article" date="2014" name="Int. J. Syst. Evol. Microbiol.">
        <title>Complete genome sequence of Corynebacterium casei LMG S-19264T (=DSM 44701T), isolated from a smear-ripened cheese.</title>
        <authorList>
            <consortium name="US DOE Joint Genome Institute (JGI-PGF)"/>
            <person name="Walter F."/>
            <person name="Albersmeier A."/>
            <person name="Kalinowski J."/>
            <person name="Ruckert C."/>
        </authorList>
    </citation>
    <scope>NUCLEOTIDE SEQUENCE</scope>
    <source>
        <strain evidence="4">JCM 31311</strain>
    </source>
</reference>
<dbReference type="Gene3D" id="3.40.50.1000">
    <property type="entry name" value="HAD superfamily/HAD-like"/>
    <property type="match status" value="1"/>
</dbReference>
<dbReference type="AlphaFoldDB" id="A0A918FAD3"/>
<reference evidence="4" key="2">
    <citation type="submission" date="2020-09" db="EMBL/GenBank/DDBJ databases">
        <authorList>
            <person name="Sun Q."/>
            <person name="Ohkuma M."/>
        </authorList>
    </citation>
    <scope>NUCLEOTIDE SEQUENCE</scope>
    <source>
        <strain evidence="4">JCM 31311</strain>
    </source>
</reference>
<evidence type="ECO:0000256" key="3">
    <source>
        <dbReference type="ARBA" id="ARBA00022801"/>
    </source>
</evidence>
<evidence type="ECO:0000313" key="5">
    <source>
        <dbReference type="Proteomes" id="UP000603865"/>
    </source>
</evidence>